<evidence type="ECO:0000313" key="1">
    <source>
        <dbReference type="EMBL" id="TMR37400.1"/>
    </source>
</evidence>
<protein>
    <submittedName>
        <fullName evidence="1">Uncharacterized protein</fullName>
    </submittedName>
</protein>
<comment type="caution">
    <text evidence="1">The sequence shown here is derived from an EMBL/GenBank/DDBJ whole genome shotgun (WGS) entry which is preliminary data.</text>
</comment>
<organism evidence="1 2">
    <name type="scientific">Actinomadura geliboluensis</name>
    <dbReference type="NCBI Taxonomy" id="882440"/>
    <lineage>
        <taxon>Bacteria</taxon>
        <taxon>Bacillati</taxon>
        <taxon>Actinomycetota</taxon>
        <taxon>Actinomycetes</taxon>
        <taxon>Streptosporangiales</taxon>
        <taxon>Thermomonosporaceae</taxon>
        <taxon>Actinomadura</taxon>
    </lineage>
</organism>
<dbReference type="OrthoDB" id="3206521at2"/>
<gene>
    <name evidence="1" type="ORF">ETD96_18590</name>
</gene>
<sequence length="322" mass="35956">MISISNLLLRWVSELGGGKVTDLRARILRTARSRGLEIRDGAEGRWIRDVSALGHLDVDWRRGIWSIAPPTLTRLPYSDGLALIIGRRTVADERAVEAAENEWAIVHQVMNEVAEGDIPVPDSLLVQYDSPDELPQSATAAGFSFTPCAALQMFDLLPDLEQGDEAAPPAPGNIHTIQRYDLGERSYLPAASYNEDGLYRWRSSDWSRLVQVRRGTRWLSTEHEYGVYLELARLRRGVMRWRPESGTGRERVGTFFVDWGAPLPPLHARAVVLCTGLHPCFSDLAQTVRYDNVPLAAAERLARSLQQELEVLQPKSAPGKAK</sequence>
<dbReference type="RefSeq" id="WP_138637730.1">
    <property type="nucleotide sequence ID" value="NZ_JASWDG010000002.1"/>
</dbReference>
<dbReference type="AlphaFoldDB" id="A0A5S4HER7"/>
<name>A0A5S4HER7_9ACTN</name>
<proteinExistence type="predicted"/>
<evidence type="ECO:0000313" key="2">
    <source>
        <dbReference type="Proteomes" id="UP000305238"/>
    </source>
</evidence>
<dbReference type="Proteomes" id="UP000305238">
    <property type="component" value="Unassembled WGS sequence"/>
</dbReference>
<reference evidence="1 2" key="1">
    <citation type="submission" date="2019-05" db="EMBL/GenBank/DDBJ databases">
        <title>Draft genome sequence of Actinomadura geliboluensis A8036.</title>
        <authorList>
            <person name="Saricaoglu S."/>
            <person name="Isik K."/>
        </authorList>
    </citation>
    <scope>NUCLEOTIDE SEQUENCE [LARGE SCALE GENOMIC DNA]</scope>
    <source>
        <strain evidence="1 2">A8036</strain>
    </source>
</reference>
<accession>A0A5S4HER7</accession>
<dbReference type="EMBL" id="VCKZ01000127">
    <property type="protein sequence ID" value="TMR37400.1"/>
    <property type="molecule type" value="Genomic_DNA"/>
</dbReference>
<keyword evidence="2" id="KW-1185">Reference proteome</keyword>